<keyword evidence="1" id="KW-0227">DNA damage</keyword>
<dbReference type="GO" id="GO:0006310">
    <property type="term" value="P:DNA recombination"/>
    <property type="evidence" value="ECO:0007669"/>
    <property type="project" value="UniProtKB-KW"/>
</dbReference>
<dbReference type="AlphaFoldDB" id="A0A087T9X6"/>
<organism evidence="3 4">
    <name type="scientific">Stegodyphus mimosarum</name>
    <name type="common">African social velvet spider</name>
    <dbReference type="NCBI Taxonomy" id="407821"/>
    <lineage>
        <taxon>Eukaryota</taxon>
        <taxon>Metazoa</taxon>
        <taxon>Ecdysozoa</taxon>
        <taxon>Arthropoda</taxon>
        <taxon>Chelicerata</taxon>
        <taxon>Arachnida</taxon>
        <taxon>Araneae</taxon>
        <taxon>Araneomorphae</taxon>
        <taxon>Entelegynae</taxon>
        <taxon>Eresoidea</taxon>
        <taxon>Eresidae</taxon>
        <taxon>Stegodyphus</taxon>
    </lineage>
</organism>
<dbReference type="PANTHER" id="PTHR10492">
    <property type="match status" value="1"/>
</dbReference>
<comment type="similarity">
    <text evidence="1">Belongs to the helicase family.</text>
</comment>
<keyword evidence="1" id="KW-0234">DNA repair</keyword>
<dbReference type="Gene3D" id="3.40.50.300">
    <property type="entry name" value="P-loop containing nucleotide triphosphate hydrolases"/>
    <property type="match status" value="1"/>
</dbReference>
<evidence type="ECO:0000259" key="2">
    <source>
        <dbReference type="Pfam" id="PF05970"/>
    </source>
</evidence>
<keyword evidence="1" id="KW-0547">Nucleotide-binding</keyword>
<dbReference type="Proteomes" id="UP000054359">
    <property type="component" value="Unassembled WGS sequence"/>
</dbReference>
<dbReference type="GO" id="GO:0006281">
    <property type="term" value="P:DNA repair"/>
    <property type="evidence" value="ECO:0007669"/>
    <property type="project" value="UniProtKB-KW"/>
</dbReference>
<dbReference type="GO" id="GO:0043139">
    <property type="term" value="F:5'-3' DNA helicase activity"/>
    <property type="evidence" value="ECO:0007669"/>
    <property type="project" value="UniProtKB-EC"/>
</dbReference>
<dbReference type="EMBL" id="KK114219">
    <property type="protein sequence ID" value="KFM61915.1"/>
    <property type="molecule type" value="Genomic_DNA"/>
</dbReference>
<dbReference type="OrthoDB" id="1728974at2759"/>
<protein>
    <recommendedName>
        <fullName evidence="1">ATP-dependent DNA helicase</fullName>
        <ecNumber evidence="1">5.6.2.3</ecNumber>
    </recommendedName>
</protein>
<sequence>MGQEENEVSHLCQHIDGVEGDIVLKIQRMLHDHSVLINTLKTATENWPQDDYKVVIHADRTPRGEHERHYNAPTIKEVAVLVTGDPCCLRDIVLRAHNNTLTCVADTHKVYDALQNPLSFCKGQLGYHFHILQINPTTKQPVPNKKVSCMDFYAYHIMLRENYLKPLPRSRKDQKIAVTVASSGIAATLLNSGRTVHYVLKLPLILAQEDSPICNFSKNNCRSRMLRQCKLLVWDESTMSHKTAIEALNRTLQDLRDSTDIIEGMVVLLADDFRQTLPVIRKGTPTD</sequence>
<keyword evidence="1" id="KW-0378">Hydrolase</keyword>
<dbReference type="EC" id="5.6.2.3" evidence="1"/>
<keyword evidence="1" id="KW-0233">DNA recombination</keyword>
<dbReference type="InterPro" id="IPR027417">
    <property type="entry name" value="P-loop_NTPase"/>
</dbReference>
<dbReference type="STRING" id="407821.A0A087T9X6"/>
<dbReference type="PANTHER" id="PTHR10492:SF57">
    <property type="entry name" value="ATP-DEPENDENT DNA HELICASE"/>
    <property type="match status" value="1"/>
</dbReference>
<evidence type="ECO:0000313" key="4">
    <source>
        <dbReference type="Proteomes" id="UP000054359"/>
    </source>
</evidence>
<dbReference type="GO" id="GO:0000723">
    <property type="term" value="P:telomere maintenance"/>
    <property type="evidence" value="ECO:0007669"/>
    <property type="project" value="InterPro"/>
</dbReference>
<comment type="cofactor">
    <cofactor evidence="1">
        <name>Mg(2+)</name>
        <dbReference type="ChEBI" id="CHEBI:18420"/>
    </cofactor>
</comment>
<dbReference type="GO" id="GO:0016887">
    <property type="term" value="F:ATP hydrolysis activity"/>
    <property type="evidence" value="ECO:0007669"/>
    <property type="project" value="RHEA"/>
</dbReference>
<reference evidence="3 4" key="1">
    <citation type="submission" date="2013-11" db="EMBL/GenBank/DDBJ databases">
        <title>Genome sequencing of Stegodyphus mimosarum.</title>
        <authorList>
            <person name="Bechsgaard J."/>
        </authorList>
    </citation>
    <scope>NUCLEOTIDE SEQUENCE [LARGE SCALE GENOMIC DNA]</scope>
</reference>
<feature type="non-terminal residue" evidence="3">
    <location>
        <position position="287"/>
    </location>
</feature>
<dbReference type="InterPro" id="IPR010285">
    <property type="entry name" value="DNA_helicase_pif1-like_DEAD"/>
</dbReference>
<dbReference type="Pfam" id="PF05970">
    <property type="entry name" value="PIF1"/>
    <property type="match status" value="1"/>
</dbReference>
<keyword evidence="4" id="KW-1185">Reference proteome</keyword>
<comment type="catalytic activity">
    <reaction evidence="1">
        <text>ATP + H2O = ADP + phosphate + H(+)</text>
        <dbReference type="Rhea" id="RHEA:13065"/>
        <dbReference type="ChEBI" id="CHEBI:15377"/>
        <dbReference type="ChEBI" id="CHEBI:15378"/>
        <dbReference type="ChEBI" id="CHEBI:30616"/>
        <dbReference type="ChEBI" id="CHEBI:43474"/>
        <dbReference type="ChEBI" id="CHEBI:456216"/>
        <dbReference type="EC" id="5.6.2.3"/>
    </reaction>
</comment>
<feature type="domain" description="DNA helicase Pif1-like DEAD-box helicase" evidence="2">
    <location>
        <begin position="171"/>
        <end position="284"/>
    </location>
</feature>
<name>A0A087T9X6_STEMI</name>
<gene>
    <name evidence="3" type="ORF">X975_01480</name>
</gene>
<dbReference type="GO" id="GO:0005524">
    <property type="term" value="F:ATP binding"/>
    <property type="evidence" value="ECO:0007669"/>
    <property type="project" value="UniProtKB-KW"/>
</dbReference>
<keyword evidence="1" id="KW-0347">Helicase</keyword>
<proteinExistence type="inferred from homology"/>
<evidence type="ECO:0000256" key="1">
    <source>
        <dbReference type="RuleBase" id="RU363044"/>
    </source>
</evidence>
<keyword evidence="1" id="KW-0067">ATP-binding</keyword>
<accession>A0A087T9X6</accession>
<evidence type="ECO:0000313" key="3">
    <source>
        <dbReference type="EMBL" id="KFM61915.1"/>
    </source>
</evidence>